<evidence type="ECO:0000259" key="2">
    <source>
        <dbReference type="Pfam" id="PF00892"/>
    </source>
</evidence>
<feature type="transmembrane region" description="Helical" evidence="1">
    <location>
        <begin position="204"/>
        <end position="225"/>
    </location>
</feature>
<organism evidence="3 4">
    <name type="scientific">Aliisedimentitalea scapharcae</name>
    <dbReference type="NCBI Taxonomy" id="1524259"/>
    <lineage>
        <taxon>Bacteria</taxon>
        <taxon>Pseudomonadati</taxon>
        <taxon>Pseudomonadota</taxon>
        <taxon>Alphaproteobacteria</taxon>
        <taxon>Rhodobacterales</taxon>
        <taxon>Roseobacteraceae</taxon>
        <taxon>Aliisedimentitalea</taxon>
    </lineage>
</organism>
<dbReference type="InterPro" id="IPR037185">
    <property type="entry name" value="EmrE-like"/>
</dbReference>
<evidence type="ECO:0000256" key="1">
    <source>
        <dbReference type="SAM" id="Phobius"/>
    </source>
</evidence>
<feature type="domain" description="EamA" evidence="2">
    <location>
        <begin position="145"/>
        <end position="276"/>
    </location>
</feature>
<dbReference type="InterPro" id="IPR000620">
    <property type="entry name" value="EamA_dom"/>
</dbReference>
<proteinExistence type="predicted"/>
<feature type="transmembrane region" description="Helical" evidence="1">
    <location>
        <begin position="143"/>
        <end position="160"/>
    </location>
</feature>
<reference evidence="3 4" key="1">
    <citation type="submission" date="2023-04" db="EMBL/GenBank/DDBJ databases">
        <title>Complete genome sequence of Alisedimentitalea scapharcae.</title>
        <authorList>
            <person name="Rong J.-C."/>
            <person name="Yi M.-L."/>
            <person name="Zhao Q."/>
        </authorList>
    </citation>
    <scope>NUCLEOTIDE SEQUENCE [LARGE SCALE GENOMIC DNA]</scope>
    <source>
        <strain evidence="3 4">KCTC 42119</strain>
    </source>
</reference>
<accession>A0ABZ2XWX6</accession>
<keyword evidence="4" id="KW-1185">Reference proteome</keyword>
<feature type="transmembrane region" description="Helical" evidence="1">
    <location>
        <begin position="30"/>
        <end position="51"/>
    </location>
</feature>
<feature type="transmembrane region" description="Helical" evidence="1">
    <location>
        <begin position="57"/>
        <end position="75"/>
    </location>
</feature>
<keyword evidence="1" id="KW-0472">Membrane</keyword>
<feature type="transmembrane region" description="Helical" evidence="1">
    <location>
        <begin position="172"/>
        <end position="192"/>
    </location>
</feature>
<protein>
    <submittedName>
        <fullName evidence="3">DMT family transporter</fullName>
    </submittedName>
</protein>
<feature type="transmembrane region" description="Helical" evidence="1">
    <location>
        <begin position="114"/>
        <end position="131"/>
    </location>
</feature>
<keyword evidence="1" id="KW-1133">Transmembrane helix</keyword>
<keyword evidence="1" id="KW-0812">Transmembrane</keyword>
<evidence type="ECO:0000313" key="4">
    <source>
        <dbReference type="Proteomes" id="UP001623232"/>
    </source>
</evidence>
<gene>
    <name evidence="3" type="ORF">QEZ52_00965</name>
</gene>
<dbReference type="Pfam" id="PF00892">
    <property type="entry name" value="EamA"/>
    <property type="match status" value="1"/>
</dbReference>
<dbReference type="SUPFAM" id="SSF103481">
    <property type="entry name" value="Multidrug resistance efflux transporter EmrE"/>
    <property type="match status" value="2"/>
</dbReference>
<dbReference type="EMBL" id="CP123584">
    <property type="protein sequence ID" value="WZK89151.1"/>
    <property type="molecule type" value="Genomic_DNA"/>
</dbReference>
<evidence type="ECO:0000313" key="3">
    <source>
        <dbReference type="EMBL" id="WZK89151.1"/>
    </source>
</evidence>
<feature type="transmembrane region" description="Helical" evidence="1">
    <location>
        <begin position="6"/>
        <end position="23"/>
    </location>
</feature>
<name>A0ABZ2XWX6_9RHOB</name>
<feature type="transmembrane region" description="Helical" evidence="1">
    <location>
        <begin position="260"/>
        <end position="278"/>
    </location>
</feature>
<sequence length="279" mass="29720">MTVWFGLVVLSAAFLHALWNAIVKGAGDRVITLGMIALGHVVWSLVFIGFVPAPNMAAIPYMVASILIHWVYFFMLNIGYRMGDLSLIYPVARGFAPVMVALGAQGIVGEKLPIQAWIGILCVSLGIMLLARGAFQSALSKNAVFAALGIGGTVVIYTLVDGVGVRLSGNALSYITWLFLSKILIVLFLFPTRIDRLRAEPAKALFLGFMGGIVSGTAYALVLYAKTLAPLGLVSALRETSVIFAALIGVMWFDEGPRSTRLFAAMVVGAGIILIALGK</sequence>
<dbReference type="Proteomes" id="UP001623232">
    <property type="component" value="Chromosome"/>
</dbReference>
<dbReference type="RefSeq" id="WP_406647135.1">
    <property type="nucleotide sequence ID" value="NZ_CP123584.1"/>
</dbReference>
<dbReference type="Gene3D" id="1.10.3730.20">
    <property type="match status" value="1"/>
</dbReference>
<feature type="transmembrane region" description="Helical" evidence="1">
    <location>
        <begin position="87"/>
        <end position="108"/>
    </location>
</feature>